<dbReference type="InterPro" id="IPR051400">
    <property type="entry name" value="HAD-like_hydrolase"/>
</dbReference>
<proteinExistence type="predicted"/>
<dbReference type="SUPFAM" id="SSF56784">
    <property type="entry name" value="HAD-like"/>
    <property type="match status" value="1"/>
</dbReference>
<keyword evidence="2 4" id="KW-0378">Hydrolase</keyword>
<evidence type="ECO:0000256" key="3">
    <source>
        <dbReference type="ARBA" id="ARBA00022842"/>
    </source>
</evidence>
<dbReference type="NCBIfam" id="TIGR01549">
    <property type="entry name" value="HAD-SF-IA-v1"/>
    <property type="match status" value="1"/>
</dbReference>
<dbReference type="Gene3D" id="3.40.50.1000">
    <property type="entry name" value="HAD superfamily/HAD-like"/>
    <property type="match status" value="1"/>
</dbReference>
<comment type="cofactor">
    <cofactor evidence="1">
        <name>Mg(2+)</name>
        <dbReference type="ChEBI" id="CHEBI:18420"/>
    </cofactor>
</comment>
<dbReference type="GO" id="GO:0016787">
    <property type="term" value="F:hydrolase activity"/>
    <property type="evidence" value="ECO:0007669"/>
    <property type="project" value="UniProtKB-KW"/>
</dbReference>
<evidence type="ECO:0000256" key="1">
    <source>
        <dbReference type="ARBA" id="ARBA00001946"/>
    </source>
</evidence>
<dbReference type="GO" id="GO:0009231">
    <property type="term" value="P:riboflavin biosynthetic process"/>
    <property type="evidence" value="ECO:0007669"/>
    <property type="project" value="TreeGrafter"/>
</dbReference>
<keyword evidence="3" id="KW-0460">Magnesium</keyword>
<dbReference type="PRINTS" id="PR00413">
    <property type="entry name" value="HADHALOGNASE"/>
</dbReference>
<accession>A0A1M5BTX5</accession>
<dbReference type="Proteomes" id="UP000184159">
    <property type="component" value="Unassembled WGS sequence"/>
</dbReference>
<dbReference type="Gene3D" id="1.20.120.1600">
    <property type="match status" value="1"/>
</dbReference>
<evidence type="ECO:0000313" key="4">
    <source>
        <dbReference type="EMBL" id="SHF45717.1"/>
    </source>
</evidence>
<dbReference type="NCBIfam" id="NF008018">
    <property type="entry name" value="PRK10748.1"/>
    <property type="match status" value="1"/>
</dbReference>
<dbReference type="SFLD" id="SFLDG01129">
    <property type="entry name" value="C1.5:_HAD__Beta-PGM__Phosphata"/>
    <property type="match status" value="1"/>
</dbReference>
<protein>
    <submittedName>
        <fullName evidence="4">Putative hydrolase of the HAD superfamily</fullName>
    </submittedName>
</protein>
<dbReference type="InterPro" id="IPR006439">
    <property type="entry name" value="HAD-SF_hydro_IA"/>
</dbReference>
<keyword evidence="5" id="KW-1185">Reference proteome</keyword>
<dbReference type="Pfam" id="PF00702">
    <property type="entry name" value="Hydrolase"/>
    <property type="match status" value="1"/>
</dbReference>
<dbReference type="EMBL" id="FQUH01000010">
    <property type="protein sequence ID" value="SHF45717.1"/>
    <property type="molecule type" value="Genomic_DNA"/>
</dbReference>
<dbReference type="InterPro" id="IPR023214">
    <property type="entry name" value="HAD_sf"/>
</dbReference>
<evidence type="ECO:0000256" key="2">
    <source>
        <dbReference type="ARBA" id="ARBA00022801"/>
    </source>
</evidence>
<gene>
    <name evidence="4" type="ORF">SAMN02745781_02338</name>
</gene>
<sequence>MFYYRSLPEIQAMTFDLDDTLYDNVPVIRQLERKMLDWMHLNHPVSALHPIEWWKQLKTNVVQQSPELAHDVTQWRYTQVMQGLVQLGYSTDDARKAAEDAINEMFYWRHQIEVPEETHRVLTLLSQQLPLIAVTNGNVDPNKIGLGHYFQQTLQAGPDGFSKPYPDLFIKAQRALDLPAYQILHVGDHLNTDVYGAKMNGFAACWLNDQYRNIRTEPAAMLLPDVEIEQLSSLLELV</sequence>
<dbReference type="AlphaFoldDB" id="A0A1M5BTX5"/>
<dbReference type="PANTHER" id="PTHR46470">
    <property type="entry name" value="N-ACYLNEURAMINATE-9-PHOSPHATASE"/>
    <property type="match status" value="1"/>
</dbReference>
<dbReference type="SFLD" id="SFLDS00003">
    <property type="entry name" value="Haloacid_Dehalogenase"/>
    <property type="match status" value="1"/>
</dbReference>
<reference evidence="5" key="1">
    <citation type="submission" date="2016-11" db="EMBL/GenBank/DDBJ databases">
        <authorList>
            <person name="Varghese N."/>
            <person name="Submissions S."/>
        </authorList>
    </citation>
    <scope>NUCLEOTIDE SEQUENCE [LARGE SCALE GENOMIC DNA]</scope>
    <source>
        <strain evidence="5">DSM 21264</strain>
    </source>
</reference>
<dbReference type="InterPro" id="IPR036412">
    <property type="entry name" value="HAD-like_sf"/>
</dbReference>
<evidence type="ECO:0000313" key="5">
    <source>
        <dbReference type="Proteomes" id="UP000184159"/>
    </source>
</evidence>
<dbReference type="RefSeq" id="WP_072959429.1">
    <property type="nucleotide sequence ID" value="NZ_FQUH01000010.1"/>
</dbReference>
<organism evidence="4 5">
    <name type="scientific">Vibrio gazogenes DSM 21264 = NBRC 103151</name>
    <dbReference type="NCBI Taxonomy" id="1123492"/>
    <lineage>
        <taxon>Bacteria</taxon>
        <taxon>Pseudomonadati</taxon>
        <taxon>Pseudomonadota</taxon>
        <taxon>Gammaproteobacteria</taxon>
        <taxon>Vibrionales</taxon>
        <taxon>Vibrionaceae</taxon>
        <taxon>Vibrio</taxon>
    </lineage>
</organism>
<name>A0A1M5BTX5_VIBGA</name>
<dbReference type="PANTHER" id="PTHR46470:SF4">
    <property type="entry name" value="5-AMINO-6-(5-PHOSPHO-D-RIBITYLAMINO)URACIL PHOSPHATASE YIGB"/>
    <property type="match status" value="1"/>
</dbReference>